<keyword evidence="6" id="KW-1185">Reference proteome</keyword>
<dbReference type="EMBL" id="JBHFEH010000092">
    <property type="protein sequence ID" value="KAL2047851.1"/>
    <property type="molecule type" value="Genomic_DNA"/>
</dbReference>
<evidence type="ECO:0000256" key="2">
    <source>
        <dbReference type="ARBA" id="ARBA00022630"/>
    </source>
</evidence>
<dbReference type="InterPro" id="IPR036188">
    <property type="entry name" value="FAD/NAD-bd_sf"/>
</dbReference>
<reference evidence="5 6" key="1">
    <citation type="submission" date="2024-09" db="EMBL/GenBank/DDBJ databases">
        <title>Rethinking Asexuality: The Enigmatic Case of Functional Sexual Genes in Lepraria (Stereocaulaceae).</title>
        <authorList>
            <person name="Doellman M."/>
            <person name="Sun Y."/>
            <person name="Barcenas-Pena A."/>
            <person name="Lumbsch H.T."/>
            <person name="Grewe F."/>
        </authorList>
    </citation>
    <scope>NUCLEOTIDE SEQUENCE [LARGE SCALE GENOMIC DNA]</scope>
    <source>
        <strain evidence="5 6">Grewe 0041</strain>
    </source>
</reference>
<keyword evidence="3" id="KW-0560">Oxidoreductase</keyword>
<dbReference type="Gene3D" id="3.50.50.60">
    <property type="entry name" value="FAD/NAD(P)-binding domain"/>
    <property type="match status" value="2"/>
</dbReference>
<keyword evidence="2" id="KW-0285">Flavoprotein</keyword>
<dbReference type="PRINTS" id="PR00469">
    <property type="entry name" value="PNDRDTASEII"/>
</dbReference>
<dbReference type="Pfam" id="PF07992">
    <property type="entry name" value="Pyr_redox_2"/>
    <property type="match status" value="1"/>
</dbReference>
<dbReference type="InterPro" id="IPR023753">
    <property type="entry name" value="FAD/NAD-binding_dom"/>
</dbReference>
<sequence>MAQPTTVDVLIIGGGPAGLTAALTLARQRHSAVVFDSGSYSNTRNTRLHMVPGWDNKAPADLRKVTRDDISRYPSVKFADTEVQNVKKNDDHFVLVDTSDKNWIGRKLILATGSADVYPKIEGYEENWAIGIFHCLYCHGYEESGDDRTSGVLAVDWCANPAIAVYLSENAAQLTSSVTIYTNGAEELGQQIIAASGDGKKPNIDTRSIKRIKKGPKGAEVVLEFEDGNKKTEVFLVHNPITHNKGSFAKQLGLELSPMGDIKADAPFYQTSVRGVFAAGDCVTPYKVTPGAISSGCNAAVAASAQLQAEIFGHHSMV</sequence>
<proteinExistence type="inferred from homology"/>
<evidence type="ECO:0000313" key="6">
    <source>
        <dbReference type="Proteomes" id="UP001590951"/>
    </source>
</evidence>
<dbReference type="PANTHER" id="PTHR48105">
    <property type="entry name" value="THIOREDOXIN REDUCTASE 1-RELATED-RELATED"/>
    <property type="match status" value="1"/>
</dbReference>
<dbReference type="PRINTS" id="PR00368">
    <property type="entry name" value="FADPNR"/>
</dbReference>
<comment type="caution">
    <text evidence="5">The sequence shown here is derived from an EMBL/GenBank/DDBJ whole genome shotgun (WGS) entry which is preliminary data.</text>
</comment>
<accession>A0ABR4ASV4</accession>
<evidence type="ECO:0000256" key="1">
    <source>
        <dbReference type="ARBA" id="ARBA00009333"/>
    </source>
</evidence>
<evidence type="ECO:0000259" key="4">
    <source>
        <dbReference type="Pfam" id="PF07992"/>
    </source>
</evidence>
<name>A0ABR4ASV4_9LECA</name>
<gene>
    <name evidence="5" type="ORF">ABVK25_011307</name>
</gene>
<dbReference type="InterPro" id="IPR050097">
    <property type="entry name" value="Ferredoxin-NADP_redctase_2"/>
</dbReference>
<dbReference type="SUPFAM" id="SSF51905">
    <property type="entry name" value="FAD/NAD(P)-binding domain"/>
    <property type="match status" value="1"/>
</dbReference>
<protein>
    <recommendedName>
        <fullName evidence="4">FAD/NAD(P)-binding domain-containing protein</fullName>
    </recommendedName>
</protein>
<evidence type="ECO:0000313" key="5">
    <source>
        <dbReference type="EMBL" id="KAL2047851.1"/>
    </source>
</evidence>
<feature type="domain" description="FAD/NAD(P)-binding" evidence="4">
    <location>
        <begin position="8"/>
        <end position="296"/>
    </location>
</feature>
<comment type="similarity">
    <text evidence="1">Belongs to the class-II pyridine nucleotide-disulfide oxidoreductase family.</text>
</comment>
<evidence type="ECO:0000256" key="3">
    <source>
        <dbReference type="ARBA" id="ARBA00023002"/>
    </source>
</evidence>
<organism evidence="5 6">
    <name type="scientific">Lepraria finkii</name>
    <dbReference type="NCBI Taxonomy" id="1340010"/>
    <lineage>
        <taxon>Eukaryota</taxon>
        <taxon>Fungi</taxon>
        <taxon>Dikarya</taxon>
        <taxon>Ascomycota</taxon>
        <taxon>Pezizomycotina</taxon>
        <taxon>Lecanoromycetes</taxon>
        <taxon>OSLEUM clade</taxon>
        <taxon>Lecanoromycetidae</taxon>
        <taxon>Lecanorales</taxon>
        <taxon>Lecanorineae</taxon>
        <taxon>Stereocaulaceae</taxon>
        <taxon>Lepraria</taxon>
    </lineage>
</organism>
<dbReference type="Proteomes" id="UP001590951">
    <property type="component" value="Unassembled WGS sequence"/>
</dbReference>